<comment type="caution">
    <text evidence="1">The sequence shown here is derived from an EMBL/GenBank/DDBJ whole genome shotgun (WGS) entry which is preliminary data.</text>
</comment>
<dbReference type="EMBL" id="SXFB01000003">
    <property type="protein sequence ID" value="NFV25704.1"/>
    <property type="molecule type" value="Genomic_DNA"/>
</dbReference>
<dbReference type="Proteomes" id="UP000486903">
    <property type="component" value="Unassembled WGS sequence"/>
</dbReference>
<evidence type="ECO:0000313" key="1">
    <source>
        <dbReference type="EMBL" id="NFV25704.1"/>
    </source>
</evidence>
<dbReference type="RefSeq" id="WP_003373448.1">
    <property type="nucleotide sequence ID" value="NZ_JACBBA010000003.1"/>
</dbReference>
<organism evidence="1 2">
    <name type="scientific">Clostridium botulinum</name>
    <dbReference type="NCBI Taxonomy" id="1491"/>
    <lineage>
        <taxon>Bacteria</taxon>
        <taxon>Bacillati</taxon>
        <taxon>Bacillota</taxon>
        <taxon>Clostridia</taxon>
        <taxon>Eubacteriales</taxon>
        <taxon>Clostridiaceae</taxon>
        <taxon>Clostridium</taxon>
    </lineage>
</organism>
<sequence>MKRKLKELIEATQGQLSPLLEERQKVQGNIELSSEGKFRAITKLNVQMDLIRSGLLKDVTKLFDDTIQIAKNEKRDVYGSSFNTETQCKLQFIQAMKSDLTKPEVENLIGINADNPVITRALIPLAKEHDLTIDMSAYMFDNIINIEQFRDTVLPLIKGIVEGNQDQVMPLTLAMIFANDLTD</sequence>
<dbReference type="AlphaFoldDB" id="A0A6B4JMN9"/>
<evidence type="ECO:0000313" key="2">
    <source>
        <dbReference type="Proteomes" id="UP000486903"/>
    </source>
</evidence>
<name>A0A6B4JMN9_CLOBO</name>
<proteinExistence type="predicted"/>
<gene>
    <name evidence="1" type="ORF">FDG31_05900</name>
</gene>
<accession>A0A6B4JMN9</accession>
<protein>
    <submittedName>
        <fullName evidence="1">Uncharacterized protein</fullName>
    </submittedName>
</protein>
<reference evidence="1 2" key="1">
    <citation type="submission" date="2019-04" db="EMBL/GenBank/DDBJ databases">
        <title>Genome sequencing of Clostridium botulinum Groups I-IV and Clostridium butyricum.</title>
        <authorList>
            <person name="Brunt J."/>
            <person name="Van Vliet A.H.M."/>
            <person name="Stringer S.C."/>
            <person name="Carter A.T."/>
            <person name="Peck M.W."/>
        </authorList>
    </citation>
    <scope>NUCLEOTIDE SEQUENCE [LARGE SCALE GENOMIC DNA]</scope>
    <source>
        <strain evidence="1 2">BL81</strain>
    </source>
</reference>